<dbReference type="EC" id="2.7.12.1" evidence="1"/>
<organism evidence="12 13">
    <name type="scientific">Urocolius indicus</name>
    <name type="common">Red-faced mousebird</name>
    <name type="synonym">Colius indicus</name>
    <dbReference type="NCBI Taxonomy" id="458196"/>
    <lineage>
        <taxon>Eukaryota</taxon>
        <taxon>Metazoa</taxon>
        <taxon>Chordata</taxon>
        <taxon>Craniata</taxon>
        <taxon>Vertebrata</taxon>
        <taxon>Euteleostomi</taxon>
        <taxon>Archelosauria</taxon>
        <taxon>Archosauria</taxon>
        <taxon>Dinosauria</taxon>
        <taxon>Saurischia</taxon>
        <taxon>Theropoda</taxon>
        <taxon>Coelurosauria</taxon>
        <taxon>Aves</taxon>
        <taxon>Neognathae</taxon>
        <taxon>Neoaves</taxon>
        <taxon>Telluraves</taxon>
        <taxon>Coraciimorphae</taxon>
        <taxon>Coliiformes</taxon>
        <taxon>Coliidae</taxon>
        <taxon>Urocolius</taxon>
    </lineage>
</organism>
<dbReference type="InterPro" id="IPR008271">
    <property type="entry name" value="Ser/Thr_kinase_AS"/>
</dbReference>
<evidence type="ECO:0000259" key="11">
    <source>
        <dbReference type="PROSITE" id="PS50011"/>
    </source>
</evidence>
<dbReference type="Gene3D" id="1.10.510.10">
    <property type="entry name" value="Transferase(Phosphotransferase) domain 1"/>
    <property type="match status" value="1"/>
</dbReference>
<evidence type="ECO:0000256" key="9">
    <source>
        <dbReference type="RuleBase" id="RU000304"/>
    </source>
</evidence>
<dbReference type="SMART" id="SM00220">
    <property type="entry name" value="S_TKc"/>
    <property type="match status" value="1"/>
</dbReference>
<feature type="compositionally biased region" description="Basic and acidic residues" evidence="10">
    <location>
        <begin position="324"/>
        <end position="336"/>
    </location>
</feature>
<feature type="non-terminal residue" evidence="12">
    <location>
        <position position="347"/>
    </location>
</feature>
<dbReference type="GO" id="GO:0005524">
    <property type="term" value="F:ATP binding"/>
    <property type="evidence" value="ECO:0007669"/>
    <property type="project" value="UniProtKB-UniRule"/>
</dbReference>
<dbReference type="OrthoDB" id="283111at2759"/>
<dbReference type="PROSITE" id="PS50011">
    <property type="entry name" value="PROTEIN_KINASE_DOM"/>
    <property type="match status" value="1"/>
</dbReference>
<dbReference type="SUPFAM" id="SSF56112">
    <property type="entry name" value="Protein kinase-like (PK-like)"/>
    <property type="match status" value="1"/>
</dbReference>
<sequence length="347" mass="40951">VLFSADEVVATLGEGAFGKVVECIDHVDQNRHVAVKIIKHTYTEAAYSEIKVLQRLKAEDPNGRYHCVRMLDWFTYWHHFCIVFELLGLSTYEFIKQNGSLPFELDHIRQMARQICESVNFMHLRKLTHTDLKPDNIVFVNSDYVTQYSHKWKRNERILKNADVKLVDFGNVVHDEDFHCSRVTTRYYRAPEVILGLGWSQPCDVWSIGCVLMEYYIGSTLFHAPRNKEMLVMMERVLGPLPDDMVRRSRKRKYFSHDRLDWDEQSPATRYILSHCKPLKEFMTCQDADHQNFFDLIGKMLEYDPVKRITLEEALKHPFFFPSEKHTASPPKKADSFRLPPKKRRKY</sequence>
<dbReference type="InterPro" id="IPR017441">
    <property type="entry name" value="Protein_kinase_ATP_BS"/>
</dbReference>
<feature type="non-terminal residue" evidence="12">
    <location>
        <position position="1"/>
    </location>
</feature>
<evidence type="ECO:0000256" key="3">
    <source>
        <dbReference type="ARBA" id="ARBA00022679"/>
    </source>
</evidence>
<name>A0A852KVJ5_UROIN</name>
<dbReference type="InterPro" id="IPR000719">
    <property type="entry name" value="Prot_kinase_dom"/>
</dbReference>
<dbReference type="GO" id="GO:0005634">
    <property type="term" value="C:nucleus"/>
    <property type="evidence" value="ECO:0007669"/>
    <property type="project" value="TreeGrafter"/>
</dbReference>
<evidence type="ECO:0000256" key="4">
    <source>
        <dbReference type="ARBA" id="ARBA00022741"/>
    </source>
</evidence>
<keyword evidence="6 8" id="KW-0067">ATP-binding</keyword>
<keyword evidence="5 12" id="KW-0418">Kinase</keyword>
<keyword evidence="2 9" id="KW-0723">Serine/threonine-protein kinase</keyword>
<evidence type="ECO:0000256" key="5">
    <source>
        <dbReference type="ARBA" id="ARBA00022777"/>
    </source>
</evidence>
<evidence type="ECO:0000256" key="10">
    <source>
        <dbReference type="SAM" id="MobiDB-lite"/>
    </source>
</evidence>
<dbReference type="PANTHER" id="PTHR45646">
    <property type="entry name" value="SERINE/THREONINE-PROTEIN KINASE DOA-RELATED"/>
    <property type="match status" value="1"/>
</dbReference>
<comment type="similarity">
    <text evidence="7">Belongs to the protein kinase superfamily. CMGC Ser/Thr protein kinase family. Lammer subfamily.</text>
</comment>
<dbReference type="InterPro" id="IPR051175">
    <property type="entry name" value="CLK_kinases"/>
</dbReference>
<dbReference type="GO" id="GO:0004713">
    <property type="term" value="F:protein tyrosine kinase activity"/>
    <property type="evidence" value="ECO:0007669"/>
    <property type="project" value="TreeGrafter"/>
</dbReference>
<evidence type="ECO:0000313" key="12">
    <source>
        <dbReference type="EMBL" id="NXX81178.1"/>
    </source>
</evidence>
<dbReference type="GO" id="GO:0004712">
    <property type="term" value="F:protein serine/threonine/tyrosine kinase activity"/>
    <property type="evidence" value="ECO:0007669"/>
    <property type="project" value="UniProtKB-EC"/>
</dbReference>
<feature type="domain" description="Protein kinase" evidence="11">
    <location>
        <begin position="6"/>
        <end position="320"/>
    </location>
</feature>
<evidence type="ECO:0000313" key="13">
    <source>
        <dbReference type="Proteomes" id="UP000654395"/>
    </source>
</evidence>
<dbReference type="Gene3D" id="3.30.200.20">
    <property type="entry name" value="Phosphorylase Kinase, domain 1"/>
    <property type="match status" value="1"/>
</dbReference>
<dbReference type="Proteomes" id="UP000654395">
    <property type="component" value="Unassembled WGS sequence"/>
</dbReference>
<evidence type="ECO:0000256" key="6">
    <source>
        <dbReference type="ARBA" id="ARBA00022840"/>
    </source>
</evidence>
<keyword evidence="3" id="KW-0808">Transferase</keyword>
<evidence type="ECO:0000256" key="1">
    <source>
        <dbReference type="ARBA" id="ARBA00013203"/>
    </source>
</evidence>
<dbReference type="EMBL" id="WBNH01007115">
    <property type="protein sequence ID" value="NXX81178.1"/>
    <property type="molecule type" value="Genomic_DNA"/>
</dbReference>
<reference evidence="12" key="1">
    <citation type="submission" date="2020-02" db="EMBL/GenBank/DDBJ databases">
        <title>Bird 10,000 Genomes (B10K) Project - Family phase.</title>
        <authorList>
            <person name="Zhang G."/>
        </authorList>
    </citation>
    <scope>NUCLEOTIDE SEQUENCE</scope>
    <source>
        <strain evidence="12">B10K-DU-030-59</strain>
    </source>
</reference>
<feature type="region of interest" description="Disordered" evidence="10">
    <location>
        <begin position="324"/>
        <end position="347"/>
    </location>
</feature>
<dbReference type="GO" id="GO:0043484">
    <property type="term" value="P:regulation of RNA splicing"/>
    <property type="evidence" value="ECO:0007669"/>
    <property type="project" value="TreeGrafter"/>
</dbReference>
<feature type="binding site" evidence="8">
    <location>
        <position position="36"/>
    </location>
    <ligand>
        <name>ATP</name>
        <dbReference type="ChEBI" id="CHEBI:30616"/>
    </ligand>
</feature>
<dbReference type="PROSITE" id="PS00108">
    <property type="entry name" value="PROTEIN_KINASE_ST"/>
    <property type="match status" value="1"/>
</dbReference>
<dbReference type="PROSITE" id="PS00107">
    <property type="entry name" value="PROTEIN_KINASE_ATP"/>
    <property type="match status" value="1"/>
</dbReference>
<evidence type="ECO:0000256" key="7">
    <source>
        <dbReference type="ARBA" id="ARBA00037966"/>
    </source>
</evidence>
<protein>
    <recommendedName>
        <fullName evidence="1">dual-specificity kinase</fullName>
        <ecNumber evidence="1">2.7.12.1</ecNumber>
    </recommendedName>
</protein>
<evidence type="ECO:0000256" key="8">
    <source>
        <dbReference type="PROSITE-ProRule" id="PRU10141"/>
    </source>
</evidence>
<evidence type="ECO:0000256" key="2">
    <source>
        <dbReference type="ARBA" id="ARBA00022527"/>
    </source>
</evidence>
<dbReference type="PANTHER" id="PTHR45646:SF4">
    <property type="entry name" value="DUAL SPECIFICITY PROTEIN KINASE CLK1"/>
    <property type="match status" value="1"/>
</dbReference>
<keyword evidence="4 8" id="KW-0547">Nucleotide-binding</keyword>
<dbReference type="Pfam" id="PF00069">
    <property type="entry name" value="Pkinase"/>
    <property type="match status" value="1"/>
</dbReference>
<accession>A0A852KVJ5</accession>
<dbReference type="InterPro" id="IPR011009">
    <property type="entry name" value="Kinase-like_dom_sf"/>
</dbReference>
<comment type="caution">
    <text evidence="12">The sequence shown here is derived from an EMBL/GenBank/DDBJ whole genome shotgun (WGS) entry which is preliminary data.</text>
</comment>
<keyword evidence="13" id="KW-1185">Reference proteome</keyword>
<proteinExistence type="inferred from homology"/>
<dbReference type="GO" id="GO:0004674">
    <property type="term" value="F:protein serine/threonine kinase activity"/>
    <property type="evidence" value="ECO:0007669"/>
    <property type="project" value="UniProtKB-KW"/>
</dbReference>
<gene>
    <name evidence="12" type="primary">Clk1</name>
    <name evidence="12" type="ORF">UROIND_R08999</name>
</gene>
<dbReference type="AlphaFoldDB" id="A0A852KVJ5"/>